<dbReference type="EMBL" id="JAWQEG010002105">
    <property type="protein sequence ID" value="KAK3874384.1"/>
    <property type="molecule type" value="Genomic_DNA"/>
</dbReference>
<feature type="signal peptide" evidence="2">
    <location>
        <begin position="1"/>
        <end position="19"/>
    </location>
</feature>
<evidence type="ECO:0000313" key="3">
    <source>
        <dbReference type="EMBL" id="KAK3874384.1"/>
    </source>
</evidence>
<feature type="chain" id="PRO_5042011225" evidence="2">
    <location>
        <begin position="20"/>
        <end position="249"/>
    </location>
</feature>
<evidence type="ECO:0000313" key="4">
    <source>
        <dbReference type="Proteomes" id="UP001286313"/>
    </source>
</evidence>
<organism evidence="3 4">
    <name type="scientific">Petrolisthes cinctipes</name>
    <name type="common">Flat porcelain crab</name>
    <dbReference type="NCBI Taxonomy" id="88211"/>
    <lineage>
        <taxon>Eukaryota</taxon>
        <taxon>Metazoa</taxon>
        <taxon>Ecdysozoa</taxon>
        <taxon>Arthropoda</taxon>
        <taxon>Crustacea</taxon>
        <taxon>Multicrustacea</taxon>
        <taxon>Malacostraca</taxon>
        <taxon>Eumalacostraca</taxon>
        <taxon>Eucarida</taxon>
        <taxon>Decapoda</taxon>
        <taxon>Pleocyemata</taxon>
        <taxon>Anomura</taxon>
        <taxon>Galatheoidea</taxon>
        <taxon>Porcellanidae</taxon>
        <taxon>Petrolisthes</taxon>
    </lineage>
</organism>
<comment type="caution">
    <text evidence="3">The sequence shown here is derived from an EMBL/GenBank/DDBJ whole genome shotgun (WGS) entry which is preliminary data.</text>
</comment>
<feature type="region of interest" description="Disordered" evidence="1">
    <location>
        <begin position="55"/>
        <end position="85"/>
    </location>
</feature>
<proteinExistence type="predicted"/>
<evidence type="ECO:0000256" key="1">
    <source>
        <dbReference type="SAM" id="MobiDB-lite"/>
    </source>
</evidence>
<dbReference type="Proteomes" id="UP001286313">
    <property type="component" value="Unassembled WGS sequence"/>
</dbReference>
<feature type="region of interest" description="Disordered" evidence="1">
    <location>
        <begin position="151"/>
        <end position="239"/>
    </location>
</feature>
<keyword evidence="4" id="KW-1185">Reference proteome</keyword>
<name>A0AAE1FIQ1_PETCI</name>
<sequence length="249" mass="28687">MAFRASIFMEMILESLLLSGEEEEDDDRWPNFFKDNMNDQIFKRLTRPTRAVEELWNGSSTKRDNPAFPPGEMDAPEEEGPVPIPLPSLCEPDKGRHLIGDEELKEDRAVIPEAIYTVSEEEAVAMILPHYHYDDSDSNGSDSEELKLSKEMIEEKMQQDDEHKARLEEKMRQNDEHKARSEEKSRQDDEHKARLEEKISTLIKAVKRLSDSEEDEEEATTPARKRTKVDETTANGDTSSMIYTVVEVK</sequence>
<feature type="compositionally biased region" description="Basic and acidic residues" evidence="1">
    <location>
        <begin position="151"/>
        <end position="199"/>
    </location>
</feature>
<evidence type="ECO:0000256" key="2">
    <source>
        <dbReference type="SAM" id="SignalP"/>
    </source>
</evidence>
<protein>
    <submittedName>
        <fullName evidence="3">Uncharacterized protein</fullName>
    </submittedName>
</protein>
<accession>A0AAE1FIQ1</accession>
<reference evidence="3" key="1">
    <citation type="submission" date="2023-10" db="EMBL/GenBank/DDBJ databases">
        <title>Genome assemblies of two species of porcelain crab, Petrolisthes cinctipes and Petrolisthes manimaculis (Anomura: Porcellanidae).</title>
        <authorList>
            <person name="Angst P."/>
        </authorList>
    </citation>
    <scope>NUCLEOTIDE SEQUENCE</scope>
    <source>
        <strain evidence="3">PB745_01</strain>
        <tissue evidence="3">Gill</tissue>
    </source>
</reference>
<keyword evidence="2" id="KW-0732">Signal</keyword>
<gene>
    <name evidence="3" type="ORF">Pcinc_020679</name>
</gene>
<dbReference type="AlphaFoldDB" id="A0AAE1FIQ1"/>